<evidence type="ECO:0000313" key="3">
    <source>
        <dbReference type="EMBL" id="CVK18305.1"/>
    </source>
</evidence>
<dbReference type="RefSeq" id="WP_075753202.1">
    <property type="nucleotide sequence ID" value="NZ_CP146991.1"/>
</dbReference>
<keyword evidence="4" id="KW-1185">Reference proteome</keyword>
<dbReference type="EMBL" id="FCOW01000003">
    <property type="protein sequence ID" value="CVK18305.1"/>
    <property type="molecule type" value="Genomic_DNA"/>
</dbReference>
<evidence type="ECO:0000256" key="1">
    <source>
        <dbReference type="SAM" id="Coils"/>
    </source>
</evidence>
<dbReference type="Proteomes" id="UP000245702">
    <property type="component" value="Unassembled WGS sequence"/>
</dbReference>
<dbReference type="Gene3D" id="1.20.1270.70">
    <property type="entry name" value="Designed single chain three-helix bundle"/>
    <property type="match status" value="1"/>
</dbReference>
<feature type="domain" description="DUF7310" evidence="2">
    <location>
        <begin position="27"/>
        <end position="83"/>
    </location>
</feature>
<dbReference type="Pfam" id="PF23991">
    <property type="entry name" value="DUF7310"/>
    <property type="match status" value="1"/>
</dbReference>
<name>A0ABP2C1K9_9FIRM</name>
<organism evidence="3 4">
    <name type="scientific">Sporomusa sphaeroides DSM 2875</name>
    <dbReference type="NCBI Taxonomy" id="1337886"/>
    <lineage>
        <taxon>Bacteria</taxon>
        <taxon>Bacillati</taxon>
        <taxon>Bacillota</taxon>
        <taxon>Negativicutes</taxon>
        <taxon>Selenomonadales</taxon>
        <taxon>Sporomusaceae</taxon>
        <taxon>Sporomusa</taxon>
    </lineage>
</organism>
<dbReference type="SUPFAM" id="SSF57997">
    <property type="entry name" value="Tropomyosin"/>
    <property type="match status" value="1"/>
</dbReference>
<dbReference type="Gene3D" id="1.20.5.340">
    <property type="match status" value="1"/>
</dbReference>
<keyword evidence="1" id="KW-0175">Coiled coil</keyword>
<accession>A0ABP2C1K9</accession>
<evidence type="ECO:0000313" key="4">
    <source>
        <dbReference type="Proteomes" id="UP000245702"/>
    </source>
</evidence>
<protein>
    <submittedName>
        <fullName evidence="3">Chromosome partition protein Smc</fullName>
    </submittedName>
</protein>
<feature type="coiled-coil region" evidence="1">
    <location>
        <begin position="27"/>
        <end position="89"/>
    </location>
</feature>
<sequence length="139" mass="15665">MSADRFDHLEKMLAQLIHMVGHNNAITEELCQRMDRLETKVDNLETRMDSLEAKVNSLEAKVNSLDAKVNSLEAKLNSLDAKVNGLETQVNSGFEGLTGMVHLLGKKMEAIPRIEAKMDVLNERVFEQEADINMLKRAK</sequence>
<comment type="caution">
    <text evidence="3">The sequence shown here is derived from an EMBL/GenBank/DDBJ whole genome shotgun (WGS) entry which is preliminary data.</text>
</comment>
<gene>
    <name evidence="3" type="primary">smc_2</name>
    <name evidence="3" type="ORF">SSPH_00942</name>
</gene>
<proteinExistence type="predicted"/>
<evidence type="ECO:0000259" key="2">
    <source>
        <dbReference type="Pfam" id="PF23991"/>
    </source>
</evidence>
<reference evidence="3 4" key="1">
    <citation type="submission" date="2016-01" db="EMBL/GenBank/DDBJ databases">
        <authorList>
            <person name="Brown R."/>
        </authorList>
    </citation>
    <scope>NUCLEOTIDE SEQUENCE [LARGE SCALE GENOMIC DNA]</scope>
    <source>
        <strain evidence="3">Sporomusa sphaeroides DSM 2875</strain>
    </source>
</reference>
<dbReference type="InterPro" id="IPR055734">
    <property type="entry name" value="DUF7310"/>
</dbReference>